<reference evidence="1" key="1">
    <citation type="journal article" date="2013" name="J. Plant Res.">
        <title>Effect of fungi and light on seed germination of three Opuntia species from semiarid lands of central Mexico.</title>
        <authorList>
            <person name="Delgado-Sanchez P."/>
            <person name="Jimenez-Bremont J.F."/>
            <person name="Guerrero-Gonzalez Mde L."/>
            <person name="Flores J."/>
        </authorList>
    </citation>
    <scope>NUCLEOTIDE SEQUENCE</scope>
    <source>
        <tissue evidence="1">Cladode</tissue>
    </source>
</reference>
<proteinExistence type="predicted"/>
<organism evidence="1">
    <name type="scientific">Opuntia streptacantha</name>
    <name type="common">Prickly pear cactus</name>
    <name type="synonym">Opuntia cardona</name>
    <dbReference type="NCBI Taxonomy" id="393608"/>
    <lineage>
        <taxon>Eukaryota</taxon>
        <taxon>Viridiplantae</taxon>
        <taxon>Streptophyta</taxon>
        <taxon>Embryophyta</taxon>
        <taxon>Tracheophyta</taxon>
        <taxon>Spermatophyta</taxon>
        <taxon>Magnoliopsida</taxon>
        <taxon>eudicotyledons</taxon>
        <taxon>Gunneridae</taxon>
        <taxon>Pentapetalae</taxon>
        <taxon>Caryophyllales</taxon>
        <taxon>Cactineae</taxon>
        <taxon>Cactaceae</taxon>
        <taxon>Opuntioideae</taxon>
        <taxon>Opuntia</taxon>
    </lineage>
</organism>
<reference evidence="1" key="2">
    <citation type="submission" date="2020-07" db="EMBL/GenBank/DDBJ databases">
        <authorList>
            <person name="Vera ALvarez R."/>
            <person name="Arias-Moreno D.M."/>
            <person name="Jimenez-Jacinto V."/>
            <person name="Jimenez-Bremont J.F."/>
            <person name="Swaminathan K."/>
            <person name="Moose S.P."/>
            <person name="Guerrero-Gonzalez M.L."/>
            <person name="Marino-Ramirez L."/>
            <person name="Landsman D."/>
            <person name="Rodriguez-Kessler M."/>
            <person name="Delgado-Sanchez P."/>
        </authorList>
    </citation>
    <scope>NUCLEOTIDE SEQUENCE</scope>
    <source>
        <tissue evidence="1">Cladode</tissue>
    </source>
</reference>
<name>A0A7C9DQL8_OPUST</name>
<evidence type="ECO:0000313" key="1">
    <source>
        <dbReference type="EMBL" id="MBA4647446.1"/>
    </source>
</evidence>
<protein>
    <submittedName>
        <fullName evidence="1">Uncharacterized protein</fullName>
    </submittedName>
</protein>
<dbReference type="EMBL" id="GISG01150534">
    <property type="protein sequence ID" value="MBA4647446.1"/>
    <property type="molecule type" value="Transcribed_RNA"/>
</dbReference>
<sequence>MTSEINVLFPDPLWPTTARLFPAGILRFSSFRMVTSGLVGYLKLTHLNSMSPLISVTIFDLGSSESIVVFLLRMLKTDPSASEPLTIPGVRASASATPKAFTRTEAYQRVRAYEQKARSCEMP</sequence>
<dbReference type="AlphaFoldDB" id="A0A7C9DQL8"/>
<accession>A0A7C9DQL8</accession>